<dbReference type="SUPFAM" id="SSF52172">
    <property type="entry name" value="CheY-like"/>
    <property type="match status" value="1"/>
</dbReference>
<dbReference type="EMBL" id="JANGAC010000003">
    <property type="protein sequence ID" value="MCQ4922363.1"/>
    <property type="molecule type" value="Genomic_DNA"/>
</dbReference>
<feature type="domain" description="Response regulatory" evidence="10">
    <location>
        <begin position="706"/>
        <end position="822"/>
    </location>
</feature>
<comment type="catalytic activity">
    <reaction evidence="1">
        <text>ATP + protein L-histidine = ADP + protein N-phospho-L-histidine.</text>
        <dbReference type="EC" id="2.7.13.3"/>
    </reaction>
</comment>
<feature type="transmembrane region" description="Helical" evidence="8">
    <location>
        <begin position="217"/>
        <end position="237"/>
    </location>
</feature>
<evidence type="ECO:0000256" key="2">
    <source>
        <dbReference type="ARBA" id="ARBA00012438"/>
    </source>
</evidence>
<evidence type="ECO:0000256" key="1">
    <source>
        <dbReference type="ARBA" id="ARBA00000085"/>
    </source>
</evidence>
<dbReference type="InterPro" id="IPR036097">
    <property type="entry name" value="HisK_dim/P_sf"/>
</dbReference>
<protein>
    <recommendedName>
        <fullName evidence="2">histidine kinase</fullName>
        <ecNumber evidence="2">2.7.13.3</ecNumber>
    </recommendedName>
</protein>
<feature type="transmembrane region" description="Helical" evidence="8">
    <location>
        <begin position="280"/>
        <end position="298"/>
    </location>
</feature>
<dbReference type="SMART" id="SM00387">
    <property type="entry name" value="HATPase_c"/>
    <property type="match status" value="2"/>
</dbReference>
<evidence type="ECO:0000259" key="9">
    <source>
        <dbReference type="PROSITE" id="PS50109"/>
    </source>
</evidence>
<dbReference type="EC" id="2.7.13.3" evidence="2"/>
<feature type="transmembrane region" description="Helical" evidence="8">
    <location>
        <begin position="310"/>
        <end position="327"/>
    </location>
</feature>
<dbReference type="Pfam" id="PF02518">
    <property type="entry name" value="HATPase_c"/>
    <property type="match status" value="2"/>
</dbReference>
<dbReference type="PROSITE" id="PS50110">
    <property type="entry name" value="RESPONSE_REGULATORY"/>
    <property type="match status" value="1"/>
</dbReference>
<feature type="transmembrane region" description="Helical" evidence="8">
    <location>
        <begin position="399"/>
        <end position="416"/>
    </location>
</feature>
<evidence type="ECO:0000256" key="7">
    <source>
        <dbReference type="PROSITE-ProRule" id="PRU00169"/>
    </source>
</evidence>
<dbReference type="InterPro" id="IPR036890">
    <property type="entry name" value="HATPase_C_sf"/>
</dbReference>
<feature type="domain" description="Histidine kinase" evidence="9">
    <location>
        <begin position="447"/>
        <end position="665"/>
    </location>
</feature>
<dbReference type="Gene3D" id="3.40.50.2300">
    <property type="match status" value="1"/>
</dbReference>
<feature type="transmembrane region" description="Helical" evidence="8">
    <location>
        <begin position="333"/>
        <end position="360"/>
    </location>
</feature>
<evidence type="ECO:0000313" key="12">
    <source>
        <dbReference type="Proteomes" id="UP001524478"/>
    </source>
</evidence>
<evidence type="ECO:0000256" key="3">
    <source>
        <dbReference type="ARBA" id="ARBA00022553"/>
    </source>
</evidence>
<dbReference type="Gene3D" id="3.30.565.10">
    <property type="entry name" value="Histidine kinase-like ATPase, C-terminal domain"/>
    <property type="match status" value="2"/>
</dbReference>
<gene>
    <name evidence="11" type="ORF">NE686_04645</name>
</gene>
<dbReference type="PANTHER" id="PTHR43047:SF72">
    <property type="entry name" value="OSMOSENSING HISTIDINE PROTEIN KINASE SLN1"/>
    <property type="match status" value="1"/>
</dbReference>
<comment type="caution">
    <text evidence="11">The sequence shown here is derived from an EMBL/GenBank/DDBJ whole genome shotgun (WGS) entry which is preliminary data.</text>
</comment>
<feature type="transmembrane region" description="Helical" evidence="8">
    <location>
        <begin position="12"/>
        <end position="32"/>
    </location>
</feature>
<keyword evidence="11" id="KW-0547">Nucleotide-binding</keyword>
<dbReference type="RefSeq" id="WP_256310645.1">
    <property type="nucleotide sequence ID" value="NZ_JANGAC010000003.1"/>
</dbReference>
<dbReference type="PROSITE" id="PS50109">
    <property type="entry name" value="HIS_KIN"/>
    <property type="match status" value="1"/>
</dbReference>
<keyword evidence="3 7" id="KW-0597">Phosphoprotein</keyword>
<dbReference type="Pfam" id="PF06580">
    <property type="entry name" value="His_kinase"/>
    <property type="match status" value="1"/>
</dbReference>
<keyword evidence="8" id="KW-0812">Transmembrane</keyword>
<evidence type="ECO:0000313" key="11">
    <source>
        <dbReference type="EMBL" id="MCQ4922363.1"/>
    </source>
</evidence>
<organism evidence="11 12">
    <name type="scientific">Tissierella carlieri</name>
    <dbReference type="NCBI Taxonomy" id="689904"/>
    <lineage>
        <taxon>Bacteria</taxon>
        <taxon>Bacillati</taxon>
        <taxon>Bacillota</taxon>
        <taxon>Tissierellia</taxon>
        <taxon>Tissierellales</taxon>
        <taxon>Tissierellaceae</taxon>
        <taxon>Tissierella</taxon>
    </lineage>
</organism>
<keyword evidence="5" id="KW-0418">Kinase</keyword>
<dbReference type="InterPro" id="IPR008979">
    <property type="entry name" value="Galactose-bd-like_sf"/>
</dbReference>
<dbReference type="PANTHER" id="PTHR43047">
    <property type="entry name" value="TWO-COMPONENT HISTIDINE PROTEIN KINASE"/>
    <property type="match status" value="1"/>
</dbReference>
<dbReference type="InterPro" id="IPR001789">
    <property type="entry name" value="Sig_transdc_resp-reg_receiver"/>
</dbReference>
<name>A0ABT1S7B7_9FIRM</name>
<dbReference type="SMART" id="SM00388">
    <property type="entry name" value="HisKA"/>
    <property type="match status" value="1"/>
</dbReference>
<feature type="transmembrane region" description="Helical" evidence="8">
    <location>
        <begin position="372"/>
        <end position="393"/>
    </location>
</feature>
<dbReference type="CDD" id="cd00082">
    <property type="entry name" value="HisKA"/>
    <property type="match status" value="1"/>
</dbReference>
<dbReference type="InterPro" id="IPR005467">
    <property type="entry name" value="His_kinase_dom"/>
</dbReference>
<dbReference type="GO" id="GO:0005524">
    <property type="term" value="F:ATP binding"/>
    <property type="evidence" value="ECO:0007669"/>
    <property type="project" value="UniProtKB-KW"/>
</dbReference>
<keyword evidence="8" id="KW-1133">Transmembrane helix</keyword>
<evidence type="ECO:0000256" key="5">
    <source>
        <dbReference type="ARBA" id="ARBA00022777"/>
    </source>
</evidence>
<dbReference type="SMART" id="SM00448">
    <property type="entry name" value="REC"/>
    <property type="match status" value="1"/>
</dbReference>
<keyword evidence="12" id="KW-1185">Reference proteome</keyword>
<dbReference type="SUPFAM" id="SSF55874">
    <property type="entry name" value="ATPase domain of HSP90 chaperone/DNA topoisomerase II/histidine kinase"/>
    <property type="match status" value="2"/>
</dbReference>
<feature type="modified residue" description="4-aspartylphosphate" evidence="7">
    <location>
        <position position="755"/>
    </location>
</feature>
<keyword evidence="4" id="KW-0808">Transferase</keyword>
<dbReference type="CDD" id="cd17574">
    <property type="entry name" value="REC_OmpR"/>
    <property type="match status" value="1"/>
</dbReference>
<dbReference type="Proteomes" id="UP001524478">
    <property type="component" value="Unassembled WGS sequence"/>
</dbReference>
<keyword evidence="11" id="KW-0067">ATP-binding</keyword>
<dbReference type="InterPro" id="IPR011006">
    <property type="entry name" value="CheY-like_superfamily"/>
</dbReference>
<sequence length="1037" mass="119095">MAKHKKLEIQHIISITISIIIVLIVISNLLIINFPNQESKYIAKKGVLDIQDWKMDGEGNIKLDGEWEFYPGVLLEPEEIKADGFKEYEKIRKYVKVPGPWKDYLNEEGSSDGSGTYRIIVRVPEDEIYGIKTRTIRTASRVYLNGQEVASVGSLSINKEDFRRGSKYRVVAGNSLNKEIELIINVSNYDYATGGIIKSIEFGTFESIMESNNKSRALDALTISVCLTLCIYFLIIYSQRRKEHYLIHFSGMNLFMAIYLSTMNEQLLDLVYNYSYVTRIAIQVLTMMMVILFFSQFTHCFFSNHGSNKIINRISIIIFVTLAIFFYNPNTPLFIYLGYLHAALLGLLMMRYSYIFYILLKEIYNKADSLEYILIITTSMFSYWFIMTLKILFEIDLGNIPILLILLLMLSIAALMSHRLQLDYQRASSLSEKLIRYDKLKDEFLAKASHELRTPLHVILNLTKNLLEGQKGALNSQQQEDLFFINQEGQRLTRLVEDLLDASQIKSGEIKLRLSSIEPYKIVEDILKEMKILIPENKSIVLKNQIPRVFPALRADSDKFRQIIYNLVHNAIKYTKDGEIVVSASVVAGQVEIRVSDTGIGIEEKYFKEVFDIFYQKNEKGQVEQGLGLGLSIVKYLVESQGGRIDVESIYGKGSNFKFTLPVYDGGMKEQDEIAFIQEKTFQSNMSLELSPKLEREKRSNIGKPMILIVDDEPLNQKILWDIMEQLKFNIILADNGKEALDILKRNKIDLIILDFMLPDMSGDGVCKEVRKEYSMVELPILILTASGRTIDLMSAFDYGANDFQRKPVDSEELKSRIQSLLLMKKSVEEGLEKEFQYFYSQISPHFLYNTINTIIGLSYKDREKARRALNNLSIYFRGKLDLHRKKGLITLESELELIIAYLEIEQMRYGERLEIEYDIEEGIRAMIPPLTLQPIVENSVRHGIVAKNNSGIVKIVVKRKTEGFVSIKIEDNGMGMTLEKQQEILKGNSQRVGFTNVVKKIKILKGATLTLESKLGEGTRVEIVIPEVRYNENHFN</sequence>
<proteinExistence type="predicted"/>
<evidence type="ECO:0000256" key="4">
    <source>
        <dbReference type="ARBA" id="ARBA00022679"/>
    </source>
</evidence>
<dbReference type="SUPFAM" id="SSF47384">
    <property type="entry name" value="Homodimeric domain of signal transducing histidine kinase"/>
    <property type="match status" value="1"/>
</dbReference>
<dbReference type="InterPro" id="IPR003594">
    <property type="entry name" value="HATPase_dom"/>
</dbReference>
<evidence type="ECO:0000256" key="6">
    <source>
        <dbReference type="ARBA" id="ARBA00023012"/>
    </source>
</evidence>
<feature type="transmembrane region" description="Helical" evidence="8">
    <location>
        <begin position="244"/>
        <end position="260"/>
    </location>
</feature>
<dbReference type="Pfam" id="PF00512">
    <property type="entry name" value="HisKA"/>
    <property type="match status" value="1"/>
</dbReference>
<evidence type="ECO:0000259" key="10">
    <source>
        <dbReference type="PROSITE" id="PS50110"/>
    </source>
</evidence>
<dbReference type="PRINTS" id="PR00344">
    <property type="entry name" value="BCTRLSENSOR"/>
</dbReference>
<dbReference type="SUPFAM" id="SSF49785">
    <property type="entry name" value="Galactose-binding domain-like"/>
    <property type="match status" value="1"/>
</dbReference>
<dbReference type="InterPro" id="IPR010559">
    <property type="entry name" value="Sig_transdc_His_kin_internal"/>
</dbReference>
<dbReference type="InterPro" id="IPR003661">
    <property type="entry name" value="HisK_dim/P_dom"/>
</dbReference>
<dbReference type="Pfam" id="PF00072">
    <property type="entry name" value="Response_reg"/>
    <property type="match status" value="1"/>
</dbReference>
<reference evidence="11 12" key="1">
    <citation type="submission" date="2022-06" db="EMBL/GenBank/DDBJ databases">
        <title>Isolation of gut microbiota from human fecal samples.</title>
        <authorList>
            <person name="Pamer E.G."/>
            <person name="Barat B."/>
            <person name="Waligurski E."/>
            <person name="Medina S."/>
            <person name="Paddock L."/>
            <person name="Mostad J."/>
        </authorList>
    </citation>
    <scope>NUCLEOTIDE SEQUENCE [LARGE SCALE GENOMIC DNA]</scope>
    <source>
        <strain evidence="11 12">DFI.7.95</strain>
    </source>
</reference>
<keyword evidence="8" id="KW-0472">Membrane</keyword>
<dbReference type="Gene3D" id="1.10.287.130">
    <property type="match status" value="1"/>
</dbReference>
<dbReference type="Gene3D" id="2.60.120.260">
    <property type="entry name" value="Galactose-binding domain-like"/>
    <property type="match status" value="1"/>
</dbReference>
<dbReference type="InterPro" id="IPR004358">
    <property type="entry name" value="Sig_transdc_His_kin-like_C"/>
</dbReference>
<accession>A0ABT1S7B7</accession>
<keyword evidence="6" id="KW-0902">Two-component regulatory system</keyword>
<evidence type="ECO:0000256" key="8">
    <source>
        <dbReference type="SAM" id="Phobius"/>
    </source>
</evidence>